<dbReference type="SUPFAM" id="SSF52218">
    <property type="entry name" value="Flavoproteins"/>
    <property type="match status" value="1"/>
</dbReference>
<protein>
    <submittedName>
        <fullName evidence="4">NAD(P)H-dependent oxidoreductase</fullName>
    </submittedName>
</protein>
<keyword evidence="5" id="KW-1185">Reference proteome</keyword>
<gene>
    <name evidence="4" type="ORF">G8759_22180</name>
</gene>
<dbReference type="Pfam" id="PF02525">
    <property type="entry name" value="Flavodoxin_2"/>
    <property type="match status" value="1"/>
</dbReference>
<dbReference type="GO" id="GO:0003955">
    <property type="term" value="F:NAD(P)H dehydrogenase (quinone) activity"/>
    <property type="evidence" value="ECO:0007669"/>
    <property type="project" value="TreeGrafter"/>
</dbReference>
<dbReference type="Proteomes" id="UP000501802">
    <property type="component" value="Chromosome"/>
</dbReference>
<proteinExistence type="inferred from homology"/>
<reference evidence="4 5" key="1">
    <citation type="submission" date="2020-03" db="EMBL/GenBank/DDBJ databases">
        <authorList>
            <person name="Kim M.K."/>
        </authorList>
    </citation>
    <scope>NUCLEOTIDE SEQUENCE [LARGE SCALE GENOMIC DNA]</scope>
    <source>
        <strain evidence="4 5">BT328</strain>
    </source>
</reference>
<organism evidence="4 5">
    <name type="scientific">Spirosoma aureum</name>
    <dbReference type="NCBI Taxonomy" id="2692134"/>
    <lineage>
        <taxon>Bacteria</taxon>
        <taxon>Pseudomonadati</taxon>
        <taxon>Bacteroidota</taxon>
        <taxon>Cytophagia</taxon>
        <taxon>Cytophagales</taxon>
        <taxon>Cytophagaceae</taxon>
        <taxon>Spirosoma</taxon>
    </lineage>
</organism>
<evidence type="ECO:0000313" key="4">
    <source>
        <dbReference type="EMBL" id="QIP15136.1"/>
    </source>
</evidence>
<dbReference type="InterPro" id="IPR003680">
    <property type="entry name" value="Flavodoxin_fold"/>
</dbReference>
<sequence>MKIYLLLAHPDKNSFNGQIADAYYTSAIEKGHTVRYQKLAEMTFDPILRKGYQVEQTLESDLIAAQQNILWCDKWVIIYPVWWGNLPALLKGFIDRTLTPGFAFNYHDKDPFWDKLLKGRTAELIATSDAPGWWIWWQYRNSDVHALKHATLNYCGFEHISVRRITRVRFLSKVQRKQKIKEICDRITQATELVHDQHRSSPVLP</sequence>
<dbReference type="Gene3D" id="3.40.50.360">
    <property type="match status" value="1"/>
</dbReference>
<accession>A0A6G9AS28</accession>
<dbReference type="InterPro" id="IPR051545">
    <property type="entry name" value="NAD(P)H_dehydrogenase_qn"/>
</dbReference>
<evidence type="ECO:0000256" key="1">
    <source>
        <dbReference type="ARBA" id="ARBA00006252"/>
    </source>
</evidence>
<keyword evidence="2" id="KW-0560">Oxidoreductase</keyword>
<dbReference type="GO" id="GO:0005829">
    <property type="term" value="C:cytosol"/>
    <property type="evidence" value="ECO:0007669"/>
    <property type="project" value="TreeGrafter"/>
</dbReference>
<dbReference type="RefSeq" id="WP_167212591.1">
    <property type="nucleotide sequence ID" value="NZ_CP050063.1"/>
</dbReference>
<feature type="domain" description="Flavodoxin-like fold" evidence="3">
    <location>
        <begin position="1"/>
        <end position="187"/>
    </location>
</feature>
<evidence type="ECO:0000256" key="2">
    <source>
        <dbReference type="ARBA" id="ARBA00023002"/>
    </source>
</evidence>
<dbReference type="PANTHER" id="PTHR10204">
    <property type="entry name" value="NAD P H OXIDOREDUCTASE-RELATED"/>
    <property type="match status" value="1"/>
</dbReference>
<dbReference type="KEGG" id="spib:G8759_22180"/>
<comment type="similarity">
    <text evidence="1">Belongs to the NAD(P)H dehydrogenase (quinone) family.</text>
</comment>
<dbReference type="EMBL" id="CP050063">
    <property type="protein sequence ID" value="QIP15136.1"/>
    <property type="molecule type" value="Genomic_DNA"/>
</dbReference>
<dbReference type="PANTHER" id="PTHR10204:SF34">
    <property type="entry name" value="NAD(P)H DEHYDROGENASE [QUINONE] 1 ISOFORM 1"/>
    <property type="match status" value="1"/>
</dbReference>
<evidence type="ECO:0000259" key="3">
    <source>
        <dbReference type="Pfam" id="PF02525"/>
    </source>
</evidence>
<dbReference type="AlphaFoldDB" id="A0A6G9AS28"/>
<dbReference type="InterPro" id="IPR029039">
    <property type="entry name" value="Flavoprotein-like_sf"/>
</dbReference>
<name>A0A6G9AS28_9BACT</name>
<evidence type="ECO:0000313" key="5">
    <source>
        <dbReference type="Proteomes" id="UP000501802"/>
    </source>
</evidence>